<proteinExistence type="predicted"/>
<evidence type="ECO:0000313" key="1">
    <source>
        <dbReference type="EMBL" id="MBC8599755.1"/>
    </source>
</evidence>
<sequence length="357" mass="41688">MKRKKINALFVLLAAAISLLVLWAVQRLLVPKYMGMVVEGNLTGEYYKEVPDHDVLILGNCEAYENISPAVLWREFGISSYIRGNANQLMAQSYYLLEDALKYEVPGVVVLSVSSMTNFSQDNESYNRMTLDGMRWSPSKWKAIQATKMEDEHVIEYIFPLLRFHSRWKELEKEDFTYFWDRGTVSHNGYYMRADIRPAGEFPAARRRSDYSFDPRCWDYLEKIRLLCEEKGISLILMKAPALYPAWYDQWDQQIARYAADHGLLYINCMKEPEAIGIDFSHDTYDGGIHMNVYGAEKVARFLGPELLKVPGVSDRRQEEALAVRWEEKCRVYDEKKAEQEEEFSRLGYLKQFYQGQ</sequence>
<protein>
    <submittedName>
        <fullName evidence="1">SGNH/GDSL hydrolase family protein</fullName>
    </submittedName>
</protein>
<gene>
    <name evidence="1" type="ORF">H8708_11040</name>
</gene>
<dbReference type="SUPFAM" id="SSF52266">
    <property type="entry name" value="SGNH hydrolase"/>
    <property type="match status" value="1"/>
</dbReference>
<reference evidence="1 2" key="1">
    <citation type="submission" date="2020-08" db="EMBL/GenBank/DDBJ databases">
        <title>Genome public.</title>
        <authorList>
            <person name="Liu C."/>
            <person name="Sun Q."/>
        </authorList>
    </citation>
    <scope>NUCLEOTIDE SEQUENCE [LARGE SCALE GENOMIC DNA]</scope>
    <source>
        <strain evidence="1 2">BX10</strain>
    </source>
</reference>
<comment type="caution">
    <text evidence="1">The sequence shown here is derived from an EMBL/GenBank/DDBJ whole genome shotgun (WGS) entry which is preliminary data.</text>
</comment>
<evidence type="ECO:0000313" key="2">
    <source>
        <dbReference type="Proteomes" id="UP000647491"/>
    </source>
</evidence>
<name>A0ABR7NUG1_9FIRM</name>
<keyword evidence="2" id="KW-1185">Reference proteome</keyword>
<keyword evidence="1" id="KW-0378">Hydrolase</keyword>
<dbReference type="EMBL" id="JACRTJ010000024">
    <property type="protein sequence ID" value="MBC8599755.1"/>
    <property type="molecule type" value="Genomic_DNA"/>
</dbReference>
<dbReference type="RefSeq" id="WP_262427878.1">
    <property type="nucleotide sequence ID" value="NZ_JACRTJ010000024.1"/>
</dbReference>
<dbReference type="Proteomes" id="UP000647491">
    <property type="component" value="Unassembled WGS sequence"/>
</dbReference>
<organism evidence="1 2">
    <name type="scientific">Enterocloster hominis</name>
    <name type="common">ex Liu et al. 2021</name>
    <dbReference type="NCBI Taxonomy" id="2763663"/>
    <lineage>
        <taxon>Bacteria</taxon>
        <taxon>Bacillati</taxon>
        <taxon>Bacillota</taxon>
        <taxon>Clostridia</taxon>
        <taxon>Lachnospirales</taxon>
        <taxon>Lachnospiraceae</taxon>
        <taxon>Enterocloster</taxon>
    </lineage>
</organism>
<dbReference type="GO" id="GO:0016787">
    <property type="term" value="F:hydrolase activity"/>
    <property type="evidence" value="ECO:0007669"/>
    <property type="project" value="UniProtKB-KW"/>
</dbReference>
<accession>A0ABR7NUG1</accession>